<comment type="caution">
    <text evidence="3">The sequence shown here is derived from an EMBL/GenBank/DDBJ whole genome shotgun (WGS) entry which is preliminary data.</text>
</comment>
<dbReference type="RefSeq" id="WP_345682210.1">
    <property type="nucleotide sequence ID" value="NZ_BAABRO010000001.1"/>
</dbReference>
<dbReference type="EMBL" id="BAABRO010000001">
    <property type="protein sequence ID" value="GAA5505131.1"/>
    <property type="molecule type" value="Genomic_DNA"/>
</dbReference>
<feature type="chain" id="PRO_5047164328" evidence="2">
    <location>
        <begin position="28"/>
        <end position="277"/>
    </location>
</feature>
<accession>A0ABP9VKC3</accession>
<evidence type="ECO:0000313" key="3">
    <source>
        <dbReference type="EMBL" id="GAA5505131.1"/>
    </source>
</evidence>
<protein>
    <submittedName>
        <fullName evidence="3">Uncharacterized protein</fullName>
    </submittedName>
</protein>
<feature type="region of interest" description="Disordered" evidence="1">
    <location>
        <begin position="215"/>
        <end position="277"/>
    </location>
</feature>
<organism evidence="3 4">
    <name type="scientific">Novipirellula caenicola</name>
    <dbReference type="NCBI Taxonomy" id="1536901"/>
    <lineage>
        <taxon>Bacteria</taxon>
        <taxon>Pseudomonadati</taxon>
        <taxon>Planctomycetota</taxon>
        <taxon>Planctomycetia</taxon>
        <taxon>Pirellulales</taxon>
        <taxon>Pirellulaceae</taxon>
        <taxon>Novipirellula</taxon>
    </lineage>
</organism>
<evidence type="ECO:0000256" key="1">
    <source>
        <dbReference type="SAM" id="MobiDB-lite"/>
    </source>
</evidence>
<gene>
    <name evidence="3" type="ORF">Rcae01_00572</name>
</gene>
<evidence type="ECO:0000313" key="4">
    <source>
        <dbReference type="Proteomes" id="UP001416858"/>
    </source>
</evidence>
<feature type="signal peptide" evidence="2">
    <location>
        <begin position="1"/>
        <end position="27"/>
    </location>
</feature>
<proteinExistence type="predicted"/>
<reference evidence="3 4" key="1">
    <citation type="submission" date="2024-02" db="EMBL/GenBank/DDBJ databases">
        <title>Rhodopirellula caenicola NBRC 110016.</title>
        <authorList>
            <person name="Ichikawa N."/>
            <person name="Katano-Makiyama Y."/>
            <person name="Hidaka K."/>
        </authorList>
    </citation>
    <scope>NUCLEOTIDE SEQUENCE [LARGE SCALE GENOMIC DNA]</scope>
    <source>
        <strain evidence="3 4">NBRC 110016</strain>
    </source>
</reference>
<feature type="region of interest" description="Disordered" evidence="1">
    <location>
        <begin position="30"/>
        <end position="58"/>
    </location>
</feature>
<evidence type="ECO:0000256" key="2">
    <source>
        <dbReference type="SAM" id="SignalP"/>
    </source>
</evidence>
<keyword evidence="2" id="KW-0732">Signal</keyword>
<dbReference type="Proteomes" id="UP001416858">
    <property type="component" value="Unassembled WGS sequence"/>
</dbReference>
<feature type="compositionally biased region" description="Basic residues" evidence="1">
    <location>
        <begin position="32"/>
        <end position="57"/>
    </location>
</feature>
<sequence length="277" mass="28958">MLFSNMRRVAFGIAVAGLVFGQSSLMAQNRGGGHHGGGHHGGGHHAGHHHHHHHHDHGHFGGGYGFGSGFYGSNLYSGRGFSISIGSGYPYGYSGFGYGSLGYGGIGYGSDYYRYPATGYTPIYRGSTYYGSAYPGFSYDTAPAYGGSTYPYESAIEPQYGVPGYRSEFQHQPSVEPPYSVGRVDPSSSDLRPGMVLPDGSTVLSVGPLDGSVVSPQVELNSGSGSAVPTEAMPTEAAPLEDSETDTELVPVPELDEATHRGPTKAPSLDLNAGIGV</sequence>
<feature type="region of interest" description="Disordered" evidence="1">
    <location>
        <begin position="168"/>
        <end position="189"/>
    </location>
</feature>
<feature type="compositionally biased region" description="Polar residues" evidence="1">
    <location>
        <begin position="215"/>
        <end position="227"/>
    </location>
</feature>
<keyword evidence="4" id="KW-1185">Reference proteome</keyword>
<name>A0ABP9VKC3_9BACT</name>